<reference evidence="1" key="1">
    <citation type="journal article" date="2015" name="Nature">
        <title>Complex archaea that bridge the gap between prokaryotes and eukaryotes.</title>
        <authorList>
            <person name="Spang A."/>
            <person name="Saw J.H."/>
            <person name="Jorgensen S.L."/>
            <person name="Zaremba-Niedzwiedzka K."/>
            <person name="Martijn J."/>
            <person name="Lind A.E."/>
            <person name="van Eijk R."/>
            <person name="Schleper C."/>
            <person name="Guy L."/>
            <person name="Ettema T.J."/>
        </authorList>
    </citation>
    <scope>NUCLEOTIDE SEQUENCE</scope>
</reference>
<dbReference type="AlphaFoldDB" id="A0A0F9M2R9"/>
<sequence length="480" mass="55714">MQLKYLPEEKLIFGNEIKCYDPRIGLLKGGPYNFNYSKKAEYKIIKCGIIGSSLSIAKLKTFIERVSLGFFAEASTYGNLGFPGLGRKSPLQFSIQFNQNWENKIIDKEIEGILNASEKVSQKNELIKLFEKKIFILSQTEPPLDVIFISIPKQIIKSFKRENIISDNIIFANRNIASTVYEMDGDINFHNIVKILGMKYDVITQIIKPNTLKYKTTEDKVTIAWNLAVSLYYKAGGVPWKFTELEDGVCYVGISFYRDFSQVNISLNTSMAQVFLSTGDSFILRGDTFEWTNDKSDPIPHLDEEQSKNLINKVLDFYFNKKRSYPSRLVIYKTSNFTQEEINGFYSNKGNIQNCDMLSIQDNSKIFLYRQSQYPVMRGTFIKSEDEREGVLYTTGLIPSMKTYPGMRIPKPLYIRQYTQNTELEILYKEILTLTRLDWNTIKFCQKFPVTISFPQKVGKILAERRAREIQIKAHYRYYM</sequence>
<dbReference type="SUPFAM" id="SSF53098">
    <property type="entry name" value="Ribonuclease H-like"/>
    <property type="match status" value="1"/>
</dbReference>
<gene>
    <name evidence="1" type="ORF">LCGC14_1435780</name>
</gene>
<dbReference type="GO" id="GO:0003676">
    <property type="term" value="F:nucleic acid binding"/>
    <property type="evidence" value="ECO:0007669"/>
    <property type="project" value="InterPro"/>
</dbReference>
<dbReference type="EMBL" id="LAZR01009724">
    <property type="protein sequence ID" value="KKM70930.1"/>
    <property type="molecule type" value="Genomic_DNA"/>
</dbReference>
<evidence type="ECO:0008006" key="2">
    <source>
        <dbReference type="Google" id="ProtNLM"/>
    </source>
</evidence>
<protein>
    <recommendedName>
        <fullName evidence="2">Piwi domain-containing protein</fullName>
    </recommendedName>
</protein>
<dbReference type="InterPro" id="IPR036397">
    <property type="entry name" value="RNaseH_sf"/>
</dbReference>
<name>A0A0F9M2R9_9ZZZZ</name>
<evidence type="ECO:0000313" key="1">
    <source>
        <dbReference type="EMBL" id="KKM70930.1"/>
    </source>
</evidence>
<comment type="caution">
    <text evidence="1">The sequence shown here is derived from an EMBL/GenBank/DDBJ whole genome shotgun (WGS) entry which is preliminary data.</text>
</comment>
<dbReference type="InterPro" id="IPR012337">
    <property type="entry name" value="RNaseH-like_sf"/>
</dbReference>
<accession>A0A0F9M2R9</accession>
<dbReference type="CDD" id="cd04659">
    <property type="entry name" value="Piwi_piwi-like_ProArk"/>
    <property type="match status" value="1"/>
</dbReference>
<dbReference type="Gene3D" id="3.30.420.10">
    <property type="entry name" value="Ribonuclease H-like superfamily/Ribonuclease H"/>
    <property type="match status" value="1"/>
</dbReference>
<proteinExistence type="predicted"/>
<organism evidence="1">
    <name type="scientific">marine sediment metagenome</name>
    <dbReference type="NCBI Taxonomy" id="412755"/>
    <lineage>
        <taxon>unclassified sequences</taxon>
        <taxon>metagenomes</taxon>
        <taxon>ecological metagenomes</taxon>
    </lineage>
</organism>